<dbReference type="EMBL" id="FNZQ01000003">
    <property type="protein sequence ID" value="SEL13633.1"/>
    <property type="molecule type" value="Genomic_DNA"/>
</dbReference>
<gene>
    <name evidence="1" type="ORF">SAMN04488526_2029</name>
</gene>
<keyword evidence="1" id="KW-0689">Ribosomal protein</keyword>
<dbReference type="InterPro" id="IPR016181">
    <property type="entry name" value="Acyl_CoA_acyltransferase"/>
</dbReference>
<evidence type="ECO:0000313" key="1">
    <source>
        <dbReference type="EMBL" id="SEL13633.1"/>
    </source>
</evidence>
<dbReference type="GO" id="GO:0005840">
    <property type="term" value="C:ribosome"/>
    <property type="evidence" value="ECO:0007669"/>
    <property type="project" value="UniProtKB-KW"/>
</dbReference>
<dbReference type="STRING" id="188906.SAMN04488526_2029"/>
<accession>A0A1H7MQZ7</accession>
<dbReference type="RefSeq" id="WP_092762392.1">
    <property type="nucleotide sequence ID" value="NZ_FNZQ01000003.1"/>
</dbReference>
<proteinExistence type="predicted"/>
<keyword evidence="1" id="KW-0687">Ribonucleoprotein</keyword>
<evidence type="ECO:0000313" key="2">
    <source>
        <dbReference type="Proteomes" id="UP000199283"/>
    </source>
</evidence>
<dbReference type="Gene3D" id="3.40.630.30">
    <property type="match status" value="1"/>
</dbReference>
<name>A0A1H7MQZ7_9RHOB</name>
<organism evidence="1 2">
    <name type="scientific">Jannaschia helgolandensis</name>
    <dbReference type="NCBI Taxonomy" id="188906"/>
    <lineage>
        <taxon>Bacteria</taxon>
        <taxon>Pseudomonadati</taxon>
        <taxon>Pseudomonadota</taxon>
        <taxon>Alphaproteobacteria</taxon>
        <taxon>Rhodobacterales</taxon>
        <taxon>Roseobacteraceae</taxon>
        <taxon>Jannaschia</taxon>
    </lineage>
</organism>
<keyword evidence="2" id="KW-1185">Reference proteome</keyword>
<dbReference type="Proteomes" id="UP000199283">
    <property type="component" value="Unassembled WGS sequence"/>
</dbReference>
<dbReference type="OrthoDB" id="7836873at2"/>
<reference evidence="1 2" key="1">
    <citation type="submission" date="2016-10" db="EMBL/GenBank/DDBJ databases">
        <authorList>
            <person name="de Groot N.N."/>
        </authorList>
    </citation>
    <scope>NUCLEOTIDE SEQUENCE [LARGE SCALE GENOMIC DNA]</scope>
    <source>
        <strain evidence="1 2">DSM 14858</strain>
    </source>
</reference>
<protein>
    <submittedName>
        <fullName evidence="1">Ribosomal protein S18 acetylase RimI</fullName>
    </submittedName>
</protein>
<sequence>MTQDDIYGSDEQRALLRRGRALFDILGQDPRYTYYGRTVGLATGTVRDLDHLTALARVQGNAAIALVPEAEVAALHDGLTARNLVPIAYSRWDGGAASLAAAKAIVRDLPLPAGLTMTRIDADTPSTVLASLADMALGSGVLPLAGEVLRGLLNPAVCLVAQDGEGKVVSCGASAGFAHPDHPVPGRQAYWGMLATDTAWRGRKLALILGAHAMLSMSRNHGIEAFFTGVEPGNTPSEGVCTRLMFARSVAVILGCADPRSLRSGRMTK</sequence>
<dbReference type="SUPFAM" id="SSF55729">
    <property type="entry name" value="Acyl-CoA N-acyltransferases (Nat)"/>
    <property type="match status" value="1"/>
</dbReference>
<dbReference type="AlphaFoldDB" id="A0A1H7MQZ7"/>